<reference evidence="3 4" key="1">
    <citation type="journal article" date="2020" name="G3 (Bethesda)">
        <title>CeMbio - The Caenorhabditis elegans Microbiome Resource.</title>
        <authorList>
            <person name="Dirksen P."/>
            <person name="Assie A."/>
            <person name="Zimmermann J."/>
            <person name="Zhang F."/>
            <person name="Tietje A.M."/>
            <person name="Marsh S.A."/>
            <person name="Felix M.A."/>
            <person name="Shapira M."/>
            <person name="Kaleta C."/>
            <person name="Schulenburg H."/>
            <person name="Samuel B."/>
        </authorList>
    </citation>
    <scope>NUCLEOTIDE SEQUENCE [LARGE SCALE GENOMIC DNA]</scope>
    <source>
        <strain evidence="3 4">BIGb0172</strain>
    </source>
</reference>
<organism evidence="3 4">
    <name type="scientific">Comamonas piscis</name>
    <dbReference type="NCBI Taxonomy" id="1562974"/>
    <lineage>
        <taxon>Bacteria</taxon>
        <taxon>Pseudomonadati</taxon>
        <taxon>Pseudomonadota</taxon>
        <taxon>Betaproteobacteria</taxon>
        <taxon>Burkholderiales</taxon>
        <taxon>Comamonadaceae</taxon>
        <taxon>Comamonas</taxon>
    </lineage>
</organism>
<evidence type="ECO:0000313" key="3">
    <source>
        <dbReference type="EMBL" id="QMV73021.1"/>
    </source>
</evidence>
<dbReference type="Pfam" id="PF16640">
    <property type="entry name" value="Big_3_5"/>
    <property type="match status" value="1"/>
</dbReference>
<gene>
    <name evidence="3" type="ORF">HS961_09305</name>
</gene>
<dbReference type="NCBIfam" id="NF041766">
    <property type="entry name" value="choice_anch_U"/>
    <property type="match status" value="1"/>
</dbReference>
<dbReference type="KEGG" id="cpis:HS961_09305"/>
<evidence type="ECO:0000313" key="4">
    <source>
        <dbReference type="Proteomes" id="UP000515240"/>
    </source>
</evidence>
<dbReference type="RefSeq" id="WP_182327427.1">
    <property type="nucleotide sequence ID" value="NZ_CP058554.1"/>
</dbReference>
<name>A0A7G5EG96_9BURK</name>
<dbReference type="InterPro" id="IPR013783">
    <property type="entry name" value="Ig-like_fold"/>
</dbReference>
<dbReference type="AlphaFoldDB" id="A0A7G5EG96"/>
<feature type="domain" description="Bacterial Ig-like" evidence="2">
    <location>
        <begin position="707"/>
        <end position="792"/>
    </location>
</feature>
<dbReference type="Gene3D" id="2.60.40.10">
    <property type="entry name" value="Immunoglobulins"/>
    <property type="match status" value="1"/>
</dbReference>
<protein>
    <submittedName>
        <fullName evidence="3">Ig-like domain repeat protein</fullName>
    </submittedName>
</protein>
<accession>A0A7G5EG96</accession>
<sequence>MTIYYLDYCQRLISTLRACHSHGAAFVRRAALLGLVTGLAVLELVPAQAATNVPYLDASGTLQTAATATELITGGGAASLSSGWYVCNAGTAVAYTGTLTVQGDVTLILADGCQMNVTGTAAGGAGIDVSGANRLTITAQSTGAGMGALVAAAGVGDFSNPGGAGIGGASSYWNPGSTAGTITINGGAVTVTGGGGGFASGAGIGGGASSEGNGGAGGTVTINGGTVTATGGNAAASGAGIGGGGSSKATAGSGGTLAIHGGTVTATGGQGTYAAGAGIGGGGAYAEGGSGGTVTIDGESVVNANGGRWSGAGIGGGGSNRKDGSSAGAAGTLTIGSDSAVTAYGGGSASGATDPGAPVGAGGTSGMGSGAAQAISGMYRLSVSKDATSSGAGTVSPTGVWMITGKANMSFTFTPIGGSVIKQVSVNGMGIGTPASYTASGLTQDTTVVVTFAYPLTGSVAISGSAVVGQSLGVNTAGILQVQPGALSYQWLRDGSAIAGATGASYTLTAADANQSISVQVGSALYAGVLTSLSVQALPLLTGTIDISGSPVVKQVLTASATGTPAGSTLAYQWLRGGTPIDAALASTHTLVTADIGQAISVQVSATGYGGVLNSSAVTASKITPVITSPQATPITYGQTLASSTPSGAGVDGSFAWVDATTAPSGAGTSSYPATFTPTDPANYNTVALSIAVTTNPTAPTLSLTPASLSTITLGGSANVSAALAGATNPTGTVSFSDDGVTLCSARVDGTGTASCSVPGLLLAGDHPINASYAGDSNNQDATSSVQTLTVNPASVPLPGTGAGASGTAQVSISGPAGCLLDVAPTIAAATQADQLPPDATAPLGLLRFAVKDGGLGGSCSSVQVRAVYPSGSLAGLAAYKYGPHTQMTGATPTTTTGWYALTEAGMVGDAMSYSVADNGDGDSDSTAGRIDDPSAPLRLPGAAAAPTSVPTLGHTELVLLVLLLAGGAVVARRTNRKEGQQ</sequence>
<dbReference type="InterPro" id="IPR053784">
    <property type="entry name" value="Choice_anch_U_dom"/>
</dbReference>
<feature type="compositionally biased region" description="Low complexity" evidence="1">
    <location>
        <begin position="934"/>
        <end position="943"/>
    </location>
</feature>
<dbReference type="InterPro" id="IPR032109">
    <property type="entry name" value="Big_3_5"/>
</dbReference>
<feature type="region of interest" description="Disordered" evidence="1">
    <location>
        <begin position="916"/>
        <end position="943"/>
    </location>
</feature>
<proteinExistence type="predicted"/>
<dbReference type="Proteomes" id="UP000515240">
    <property type="component" value="Chromosome"/>
</dbReference>
<evidence type="ECO:0000256" key="1">
    <source>
        <dbReference type="SAM" id="MobiDB-lite"/>
    </source>
</evidence>
<evidence type="ECO:0000259" key="2">
    <source>
        <dbReference type="Pfam" id="PF16640"/>
    </source>
</evidence>
<dbReference type="EMBL" id="CP058554">
    <property type="protein sequence ID" value="QMV73021.1"/>
    <property type="molecule type" value="Genomic_DNA"/>
</dbReference>
<dbReference type="Gene3D" id="2.60.40.2700">
    <property type="match status" value="2"/>
</dbReference>
<keyword evidence="4" id="KW-1185">Reference proteome</keyword>